<gene>
    <name evidence="5" type="ORF">METZ01_LOCUS175558</name>
</gene>
<dbReference type="InterPro" id="IPR017911">
    <property type="entry name" value="MacB-like_ATP-bd"/>
</dbReference>
<dbReference type="InterPro" id="IPR015854">
    <property type="entry name" value="ABC_transpr_LolD-like"/>
</dbReference>
<keyword evidence="3" id="KW-0067">ATP-binding</keyword>
<dbReference type="Pfam" id="PF00005">
    <property type="entry name" value="ABC_tran"/>
    <property type="match status" value="1"/>
</dbReference>
<dbReference type="SUPFAM" id="SSF52540">
    <property type="entry name" value="P-loop containing nucleoside triphosphate hydrolases"/>
    <property type="match status" value="1"/>
</dbReference>
<evidence type="ECO:0000256" key="3">
    <source>
        <dbReference type="ARBA" id="ARBA00022840"/>
    </source>
</evidence>
<reference evidence="5" key="1">
    <citation type="submission" date="2018-05" db="EMBL/GenBank/DDBJ databases">
        <authorList>
            <person name="Lanie J.A."/>
            <person name="Ng W.-L."/>
            <person name="Kazmierczak K.M."/>
            <person name="Andrzejewski T.M."/>
            <person name="Davidsen T.M."/>
            <person name="Wayne K.J."/>
            <person name="Tettelin H."/>
            <person name="Glass J.I."/>
            <person name="Rusch D."/>
            <person name="Podicherti R."/>
            <person name="Tsui H.-C.T."/>
            <person name="Winkler M.E."/>
        </authorList>
    </citation>
    <scope>NUCLEOTIDE SEQUENCE</scope>
</reference>
<dbReference type="InterPro" id="IPR027417">
    <property type="entry name" value="P-loop_NTPase"/>
</dbReference>
<dbReference type="SMART" id="SM00382">
    <property type="entry name" value="AAA"/>
    <property type="match status" value="1"/>
</dbReference>
<accession>A0A382C9X1</accession>
<dbReference type="GO" id="GO:0005886">
    <property type="term" value="C:plasma membrane"/>
    <property type="evidence" value="ECO:0007669"/>
    <property type="project" value="TreeGrafter"/>
</dbReference>
<protein>
    <recommendedName>
        <fullName evidence="4">ABC transporter domain-containing protein</fullName>
    </recommendedName>
</protein>
<dbReference type="EMBL" id="UINC01033427">
    <property type="protein sequence ID" value="SVB22704.1"/>
    <property type="molecule type" value="Genomic_DNA"/>
</dbReference>
<dbReference type="GO" id="GO:0005524">
    <property type="term" value="F:ATP binding"/>
    <property type="evidence" value="ECO:0007669"/>
    <property type="project" value="UniProtKB-KW"/>
</dbReference>
<evidence type="ECO:0000313" key="5">
    <source>
        <dbReference type="EMBL" id="SVB22704.1"/>
    </source>
</evidence>
<proteinExistence type="predicted"/>
<evidence type="ECO:0000256" key="2">
    <source>
        <dbReference type="ARBA" id="ARBA00022741"/>
    </source>
</evidence>
<evidence type="ECO:0000256" key="1">
    <source>
        <dbReference type="ARBA" id="ARBA00022448"/>
    </source>
</evidence>
<dbReference type="Gene3D" id="3.40.50.300">
    <property type="entry name" value="P-loop containing nucleotide triphosphate hydrolases"/>
    <property type="match status" value="1"/>
</dbReference>
<keyword evidence="2" id="KW-0547">Nucleotide-binding</keyword>
<dbReference type="PROSITE" id="PS00211">
    <property type="entry name" value="ABC_TRANSPORTER_1"/>
    <property type="match status" value="1"/>
</dbReference>
<dbReference type="GO" id="GO:0016887">
    <property type="term" value="F:ATP hydrolysis activity"/>
    <property type="evidence" value="ECO:0007669"/>
    <property type="project" value="InterPro"/>
</dbReference>
<dbReference type="CDD" id="cd03255">
    <property type="entry name" value="ABC_MJ0796_LolCDE_FtsE"/>
    <property type="match status" value="1"/>
</dbReference>
<dbReference type="FunFam" id="3.40.50.300:FF:000032">
    <property type="entry name" value="Export ABC transporter ATP-binding protein"/>
    <property type="match status" value="1"/>
</dbReference>
<organism evidence="5">
    <name type="scientific">marine metagenome</name>
    <dbReference type="NCBI Taxonomy" id="408172"/>
    <lineage>
        <taxon>unclassified sequences</taxon>
        <taxon>metagenomes</taxon>
        <taxon>ecological metagenomes</taxon>
    </lineage>
</organism>
<dbReference type="GO" id="GO:0022857">
    <property type="term" value="F:transmembrane transporter activity"/>
    <property type="evidence" value="ECO:0007669"/>
    <property type="project" value="TreeGrafter"/>
</dbReference>
<dbReference type="InterPro" id="IPR017871">
    <property type="entry name" value="ABC_transporter-like_CS"/>
</dbReference>
<feature type="domain" description="ABC transporter" evidence="4">
    <location>
        <begin position="1"/>
        <end position="228"/>
    </location>
</feature>
<evidence type="ECO:0000259" key="4">
    <source>
        <dbReference type="PROSITE" id="PS50893"/>
    </source>
</evidence>
<dbReference type="PANTHER" id="PTHR24220">
    <property type="entry name" value="IMPORT ATP-BINDING PROTEIN"/>
    <property type="match status" value="1"/>
</dbReference>
<dbReference type="GO" id="GO:0098796">
    <property type="term" value="C:membrane protein complex"/>
    <property type="evidence" value="ECO:0007669"/>
    <property type="project" value="UniProtKB-ARBA"/>
</dbReference>
<keyword evidence="1" id="KW-0813">Transport</keyword>
<name>A0A382C9X1_9ZZZZ</name>
<dbReference type="InterPro" id="IPR003439">
    <property type="entry name" value="ABC_transporter-like_ATP-bd"/>
</dbReference>
<dbReference type="PROSITE" id="PS50893">
    <property type="entry name" value="ABC_TRANSPORTER_2"/>
    <property type="match status" value="1"/>
</dbReference>
<dbReference type="InterPro" id="IPR003593">
    <property type="entry name" value="AAA+_ATPase"/>
</dbReference>
<sequence>MLQNVVKEYPGPPPVRALAGVSLDVQRGELLGIVGASGSGKSTLLHVMGTLARPTSGSIFIDGFDTAGMSENELAGIRSKKIGFIFQEFFLLPGVSAVENVANGLLYSGIKKIERTERSLIALQKVGLSHRSEHHPNEMSGGEQQRVAVARALVNEPTFILADEPTGNLDSKSTEALMKLFVELNQSGTTIVLITHDLEVSHSLPRRITIKDGLVESDSQLLQEITHE</sequence>
<dbReference type="PANTHER" id="PTHR24220:SF86">
    <property type="entry name" value="ABC TRANSPORTER ABCH.1"/>
    <property type="match status" value="1"/>
</dbReference>
<dbReference type="AlphaFoldDB" id="A0A382C9X1"/>